<feature type="transmembrane region" description="Helical" evidence="7">
    <location>
        <begin position="103"/>
        <end position="122"/>
    </location>
</feature>
<evidence type="ECO:0000256" key="2">
    <source>
        <dbReference type="ARBA" id="ARBA00007511"/>
    </source>
</evidence>
<evidence type="ECO:0000256" key="1">
    <source>
        <dbReference type="ARBA" id="ARBA00004141"/>
    </source>
</evidence>
<dbReference type="NCBIfam" id="TIGR03718">
    <property type="entry name" value="R_switched_Alx"/>
    <property type="match status" value="1"/>
</dbReference>
<protein>
    <submittedName>
        <fullName evidence="8">TerC family protein</fullName>
    </submittedName>
</protein>
<dbReference type="EMBL" id="WBJX01000005">
    <property type="protein sequence ID" value="KAB1636903.1"/>
    <property type="molecule type" value="Genomic_DNA"/>
</dbReference>
<evidence type="ECO:0000256" key="7">
    <source>
        <dbReference type="SAM" id="Phobius"/>
    </source>
</evidence>
<dbReference type="RefSeq" id="WP_104252478.1">
    <property type="nucleotide sequence ID" value="NZ_CANKVH010000005.1"/>
</dbReference>
<feature type="transmembrane region" description="Helical" evidence="7">
    <location>
        <begin position="190"/>
        <end position="217"/>
    </location>
</feature>
<dbReference type="PANTHER" id="PTHR30238:SF0">
    <property type="entry name" value="THYLAKOID MEMBRANE PROTEIN TERC, CHLOROPLASTIC"/>
    <property type="match status" value="1"/>
</dbReference>
<accession>A0A7J5B0E3</accession>
<comment type="similarity">
    <text evidence="2">Belongs to the TerC family.</text>
</comment>
<name>A0A7J5B0E3_9MICO</name>
<gene>
    <name evidence="8" type="ORF">F8O03_15220</name>
</gene>
<evidence type="ECO:0000256" key="5">
    <source>
        <dbReference type="ARBA" id="ARBA00023136"/>
    </source>
</evidence>
<dbReference type="Pfam" id="PF03741">
    <property type="entry name" value="TerC"/>
    <property type="match status" value="1"/>
</dbReference>
<feature type="transmembrane region" description="Helical" evidence="7">
    <location>
        <begin position="294"/>
        <end position="317"/>
    </location>
</feature>
<feature type="transmembrane region" description="Helical" evidence="7">
    <location>
        <begin position="80"/>
        <end position="96"/>
    </location>
</feature>
<proteinExistence type="inferred from homology"/>
<evidence type="ECO:0000256" key="6">
    <source>
        <dbReference type="SAM" id="MobiDB-lite"/>
    </source>
</evidence>
<comment type="caution">
    <text evidence="8">The sequence shown here is derived from an EMBL/GenBank/DDBJ whole genome shotgun (WGS) entry which is preliminary data.</text>
</comment>
<evidence type="ECO:0000313" key="8">
    <source>
        <dbReference type="EMBL" id="KAB1636903.1"/>
    </source>
</evidence>
<keyword evidence="4 7" id="KW-1133">Transmembrane helix</keyword>
<reference evidence="8 9" key="1">
    <citation type="submission" date="2019-09" db="EMBL/GenBank/DDBJ databases">
        <title>Phylogeny of genus Pseudoclavibacter and closely related genus.</title>
        <authorList>
            <person name="Li Y."/>
        </authorList>
    </citation>
    <scope>NUCLEOTIDE SEQUENCE [LARGE SCALE GENOMIC DNA]</scope>
    <source>
        <strain evidence="8 9">THG-MD12</strain>
    </source>
</reference>
<dbReference type="Proteomes" id="UP000490386">
    <property type="component" value="Unassembled WGS sequence"/>
</dbReference>
<keyword evidence="9" id="KW-1185">Reference proteome</keyword>
<feature type="region of interest" description="Disordered" evidence="6">
    <location>
        <begin position="328"/>
        <end position="367"/>
    </location>
</feature>
<keyword evidence="5 7" id="KW-0472">Membrane</keyword>
<dbReference type="PANTHER" id="PTHR30238">
    <property type="entry name" value="MEMBRANE BOUND PREDICTED REDOX MODULATOR"/>
    <property type="match status" value="1"/>
</dbReference>
<evidence type="ECO:0000256" key="3">
    <source>
        <dbReference type="ARBA" id="ARBA00022692"/>
    </source>
</evidence>
<dbReference type="GO" id="GO:0016020">
    <property type="term" value="C:membrane"/>
    <property type="evidence" value="ECO:0007669"/>
    <property type="project" value="UniProtKB-SubCell"/>
</dbReference>
<feature type="transmembrane region" description="Helical" evidence="7">
    <location>
        <begin position="251"/>
        <end position="274"/>
    </location>
</feature>
<feature type="transmembrane region" description="Helical" evidence="7">
    <location>
        <begin position="128"/>
        <end position="145"/>
    </location>
</feature>
<sequence length="367" mass="40565">MDVPIWIWAVTIAVVIGFFVFDFFTHVKTPHEPSLKEAGWWSIFYIALAVVFMVALGFVWDWQHAGEFIAGYTTEKALSVDNLFIFLIIMTSFKVPKIAQQKALLIGIAIALVMRFAFIIAGAAILEAWVSVFYIFAAWLLYMAVKQAIDSFKDEEPEMPKWVGLVRKIIPASEHYDGDKWKILENGKKVWTPLILVIVALGFTDLLFALDSIPAIFGITQEPYLVFMANAFALMGLRQLYFLIGGLLERLVFLDLGLAFILGFIGVKLMFHALHENELPFINGGEPLLWIPEIPIWLSLTFIFGVLIVATIASIIYTRAKGDDAPSTVGSAAGGPEAAVAGVEGTTPEAAEDTDAAPVASHEPDHR</sequence>
<dbReference type="OrthoDB" id="5242957at2"/>
<dbReference type="InterPro" id="IPR022369">
    <property type="entry name" value="Integral_membrane_TerC_rswitch"/>
</dbReference>
<keyword evidence="3 7" id="KW-0812">Transmembrane</keyword>
<feature type="compositionally biased region" description="Low complexity" evidence="6">
    <location>
        <begin position="329"/>
        <end position="349"/>
    </location>
</feature>
<feature type="transmembrane region" description="Helical" evidence="7">
    <location>
        <begin position="223"/>
        <end position="244"/>
    </location>
</feature>
<dbReference type="InterPro" id="IPR005496">
    <property type="entry name" value="Integral_membrane_TerC"/>
</dbReference>
<evidence type="ECO:0000313" key="9">
    <source>
        <dbReference type="Proteomes" id="UP000490386"/>
    </source>
</evidence>
<dbReference type="AlphaFoldDB" id="A0A7J5B0E3"/>
<feature type="transmembrane region" description="Helical" evidence="7">
    <location>
        <begin position="6"/>
        <end position="27"/>
    </location>
</feature>
<feature type="transmembrane region" description="Helical" evidence="7">
    <location>
        <begin position="39"/>
        <end position="60"/>
    </location>
</feature>
<comment type="subcellular location">
    <subcellularLocation>
        <location evidence="1">Membrane</location>
        <topology evidence="1">Multi-pass membrane protein</topology>
    </subcellularLocation>
</comment>
<organism evidence="8 9">
    <name type="scientific">Pseudoclavibacter terrae</name>
    <dbReference type="NCBI Taxonomy" id="1530195"/>
    <lineage>
        <taxon>Bacteria</taxon>
        <taxon>Bacillati</taxon>
        <taxon>Actinomycetota</taxon>
        <taxon>Actinomycetes</taxon>
        <taxon>Micrococcales</taxon>
        <taxon>Microbacteriaceae</taxon>
        <taxon>Pseudoclavibacter</taxon>
    </lineage>
</organism>
<evidence type="ECO:0000256" key="4">
    <source>
        <dbReference type="ARBA" id="ARBA00022989"/>
    </source>
</evidence>